<organism evidence="3">
    <name type="scientific">Granulicella tundricola (strain ATCC BAA-1859 / DSM 23138 / MP5ACTX9)</name>
    <dbReference type="NCBI Taxonomy" id="1198114"/>
    <lineage>
        <taxon>Bacteria</taxon>
        <taxon>Pseudomonadati</taxon>
        <taxon>Acidobacteriota</taxon>
        <taxon>Terriglobia</taxon>
        <taxon>Terriglobales</taxon>
        <taxon>Acidobacteriaceae</taxon>
        <taxon>Granulicella</taxon>
    </lineage>
</organism>
<feature type="region of interest" description="Disordered" evidence="1">
    <location>
        <begin position="1"/>
        <end position="20"/>
    </location>
</feature>
<dbReference type="Proteomes" id="UP000000343">
    <property type="component" value="Chromosome"/>
</dbReference>
<evidence type="ECO:0000256" key="1">
    <source>
        <dbReference type="SAM" id="MobiDB-lite"/>
    </source>
</evidence>
<feature type="compositionally biased region" description="Polar residues" evidence="1">
    <location>
        <begin position="8"/>
        <end position="20"/>
    </location>
</feature>
<dbReference type="EMBL" id="CP002480">
    <property type="protein sequence ID" value="ADW70176.1"/>
    <property type="molecule type" value="Genomic_DNA"/>
</dbReference>
<protein>
    <submittedName>
        <fullName evidence="2">Uncharacterized protein</fullName>
    </submittedName>
</protein>
<dbReference type="HOGENOM" id="CLU_2935051_0_0_0"/>
<keyword evidence="3" id="KW-1185">Reference proteome</keyword>
<sequence>MKDYRVQPQPNSEETSLSTSVRLRVSETTQLVDLINTAFEGIPKWDAFAQHYGGCELCNT</sequence>
<dbReference type="PaxDb" id="1198114-AciX9_3165"/>
<dbReference type="KEGG" id="acm:AciX9_3165"/>
<name>E8X0Z2_GRATM</name>
<accession>E8X0Z2</accession>
<evidence type="ECO:0000313" key="3">
    <source>
        <dbReference type="Proteomes" id="UP000000343"/>
    </source>
</evidence>
<gene>
    <name evidence="2" type="ordered locus">AciX9_3165</name>
</gene>
<proteinExistence type="predicted"/>
<reference evidence="3" key="1">
    <citation type="submission" date="2011-01" db="EMBL/GenBank/DDBJ databases">
        <title>Complete sequence of chromosome of Acidobacterium sp. MP5ACTX9.</title>
        <authorList>
            <consortium name="US DOE Joint Genome Institute"/>
            <person name="Lucas S."/>
            <person name="Copeland A."/>
            <person name="Lapidus A."/>
            <person name="Cheng J.-F."/>
            <person name="Goodwin L."/>
            <person name="Pitluck S."/>
            <person name="Teshima H."/>
            <person name="Detter J.C."/>
            <person name="Han C."/>
            <person name="Tapia R."/>
            <person name="Land M."/>
            <person name="Hauser L."/>
            <person name="Kyrpides N."/>
            <person name="Ivanova N."/>
            <person name="Ovchinnikova G."/>
            <person name="Pagani I."/>
            <person name="Rawat S.R."/>
            <person name="Mannisto M."/>
            <person name="Haggblom M.M."/>
            <person name="Woyke T."/>
        </authorList>
    </citation>
    <scope>NUCLEOTIDE SEQUENCE [LARGE SCALE GENOMIC DNA]</scope>
    <source>
        <strain evidence="3">MP5ACTX9</strain>
    </source>
</reference>
<dbReference type="AlphaFoldDB" id="E8X0Z2"/>
<evidence type="ECO:0000313" key="2">
    <source>
        <dbReference type="EMBL" id="ADW70176.1"/>
    </source>
</evidence>